<comment type="caution">
    <text evidence="1">The sequence shown here is derived from an EMBL/GenBank/DDBJ whole genome shotgun (WGS) entry which is preliminary data.</text>
</comment>
<dbReference type="Proteomes" id="UP000266305">
    <property type="component" value="Unassembled WGS sequence"/>
</dbReference>
<name>A0AAX1UNL6_CERSP</name>
<protein>
    <submittedName>
        <fullName evidence="1">Uncharacterized protein</fullName>
    </submittedName>
</protein>
<accession>A0AAX1UNL6</accession>
<proteinExistence type="predicted"/>
<evidence type="ECO:0000313" key="2">
    <source>
        <dbReference type="Proteomes" id="UP000266305"/>
    </source>
</evidence>
<reference evidence="1 2" key="1">
    <citation type="submission" date="2018-08" db="EMBL/GenBank/DDBJ databases">
        <title>Draft genome sequence of Rhodobacter sphaeroides FY.</title>
        <authorList>
            <person name="Rayyan A."/>
            <person name="Meyer T.E."/>
            <person name="Kyndt J.A."/>
        </authorList>
    </citation>
    <scope>NUCLEOTIDE SEQUENCE [LARGE SCALE GENOMIC DNA]</scope>
    <source>
        <strain evidence="1 2">FY</strain>
    </source>
</reference>
<dbReference type="EMBL" id="QWGP01000005">
    <property type="protein sequence ID" value="RHZ96505.1"/>
    <property type="molecule type" value="Genomic_DNA"/>
</dbReference>
<evidence type="ECO:0000313" key="1">
    <source>
        <dbReference type="EMBL" id="RHZ96505.1"/>
    </source>
</evidence>
<sequence>MSEWAEYEEVFADMGRLLTVRPVRVSFGRRSIGVELWRREYERGAKTAFEVHIYLGQRRKIVCAPVAADPALRTEARGEHG</sequence>
<gene>
    <name evidence="1" type="ORF">D1114_07290</name>
</gene>
<organism evidence="1 2">
    <name type="scientific">Cereibacter sphaeroides</name>
    <name type="common">Rhodobacter sphaeroides</name>
    <dbReference type="NCBI Taxonomy" id="1063"/>
    <lineage>
        <taxon>Bacteria</taxon>
        <taxon>Pseudomonadati</taxon>
        <taxon>Pseudomonadota</taxon>
        <taxon>Alphaproteobacteria</taxon>
        <taxon>Rhodobacterales</taxon>
        <taxon>Paracoccaceae</taxon>
        <taxon>Cereibacter</taxon>
    </lineage>
</organism>
<dbReference type="AlphaFoldDB" id="A0AAX1UNL6"/>